<dbReference type="AlphaFoldDB" id="A0A923S7S1"/>
<comment type="caution">
    <text evidence="1">The sequence shown here is derived from an EMBL/GenBank/DDBJ whole genome shotgun (WGS) entry which is preliminary data.</text>
</comment>
<dbReference type="RefSeq" id="WP_187015219.1">
    <property type="nucleotide sequence ID" value="NZ_JACOQI010000011.1"/>
</dbReference>
<name>A0A923S7S1_9FIRM</name>
<accession>A0A923S7S1</accession>
<reference evidence="1" key="1">
    <citation type="submission" date="2020-08" db="EMBL/GenBank/DDBJ databases">
        <title>Genome public.</title>
        <authorList>
            <person name="Liu C."/>
            <person name="Sun Q."/>
        </authorList>
    </citation>
    <scope>NUCLEOTIDE SEQUENCE</scope>
    <source>
        <strain evidence="1">BX15</strain>
    </source>
</reference>
<dbReference type="EMBL" id="JACOQI010000011">
    <property type="protein sequence ID" value="MBC5770990.1"/>
    <property type="molecule type" value="Genomic_DNA"/>
</dbReference>
<evidence type="ECO:0000313" key="1">
    <source>
        <dbReference type="EMBL" id="MBC5770990.1"/>
    </source>
</evidence>
<proteinExistence type="predicted"/>
<evidence type="ECO:0000313" key="2">
    <source>
        <dbReference type="Proteomes" id="UP000620327"/>
    </source>
</evidence>
<protein>
    <submittedName>
        <fullName evidence="1">Uncharacterized protein</fullName>
    </submittedName>
</protein>
<sequence length="58" mass="6612">MEVFLIFPKSKQAQQELGQELAKFQSEQVLKTVQKLPCSTEQKLELVDAAVKHLKAQQ</sequence>
<dbReference type="Proteomes" id="UP000620327">
    <property type="component" value="Unassembled WGS sequence"/>
</dbReference>
<keyword evidence="2" id="KW-1185">Reference proteome</keyword>
<gene>
    <name evidence="1" type="ORF">H8Z83_11780</name>
</gene>
<organism evidence="1 2">
    <name type="scientific">Dysosmobacter segnis</name>
    <dbReference type="NCBI Taxonomy" id="2763042"/>
    <lineage>
        <taxon>Bacteria</taxon>
        <taxon>Bacillati</taxon>
        <taxon>Bacillota</taxon>
        <taxon>Clostridia</taxon>
        <taxon>Eubacteriales</taxon>
        <taxon>Oscillospiraceae</taxon>
        <taxon>Dysosmobacter</taxon>
    </lineage>
</organism>